<feature type="domain" description="PIN" evidence="1">
    <location>
        <begin position="7"/>
        <end position="110"/>
    </location>
</feature>
<dbReference type="AlphaFoldDB" id="A0A257SGG9"/>
<dbReference type="InterPro" id="IPR002716">
    <property type="entry name" value="PIN_dom"/>
</dbReference>
<accession>A0A257SGG9</accession>
<reference evidence="2 3" key="1">
    <citation type="submission" date="2017-03" db="EMBL/GenBank/DDBJ databases">
        <title>Lifting the veil on microbial sulfur biogeochemistry in mining wastewaters.</title>
        <authorList>
            <person name="Kantor R.S."/>
            <person name="Colenbrander Nelson T."/>
            <person name="Marshall S."/>
            <person name="Bennett D."/>
            <person name="Apte S."/>
            <person name="Camacho D."/>
            <person name="Thomas B.C."/>
            <person name="Warren L.A."/>
            <person name="Banfield J.F."/>
        </authorList>
    </citation>
    <scope>NUCLEOTIDE SEQUENCE [LARGE SCALE GENOMIC DNA]</scope>
    <source>
        <strain evidence="2">21-59-9</strain>
    </source>
</reference>
<dbReference type="Pfam" id="PF13470">
    <property type="entry name" value="PIN_3"/>
    <property type="match status" value="1"/>
</dbReference>
<sequence>MRKAVTVFLDANILFSAALGGEAFALLWELAQQRKVVLCSSAYCLAEARRNIENKRPSAQTNLEARLADVKVVPHAKKVDFPVDLNAKDLPVLAAAVAAGVDALLTGDVRHFGPLMDLPGRPLRIMTLRAFLLSGPPVQ</sequence>
<name>A0A257SGG9_9PROT</name>
<comment type="caution">
    <text evidence="2">The sequence shown here is derived from an EMBL/GenBank/DDBJ whole genome shotgun (WGS) entry which is preliminary data.</text>
</comment>
<dbReference type="EMBL" id="NCBC01000891">
    <property type="protein sequence ID" value="OYV72267.1"/>
    <property type="molecule type" value="Genomic_DNA"/>
</dbReference>
<dbReference type="Proteomes" id="UP000216779">
    <property type="component" value="Unassembled WGS sequence"/>
</dbReference>
<proteinExistence type="predicted"/>
<protein>
    <recommendedName>
        <fullName evidence="1">PIN domain-containing protein</fullName>
    </recommendedName>
</protein>
<organism evidence="2 3">
    <name type="scientific">Acidithiobacillus ferrivorans</name>
    <dbReference type="NCBI Taxonomy" id="160808"/>
    <lineage>
        <taxon>Bacteria</taxon>
        <taxon>Pseudomonadati</taxon>
        <taxon>Pseudomonadota</taxon>
        <taxon>Acidithiobacillia</taxon>
        <taxon>Acidithiobacillales</taxon>
        <taxon>Acidithiobacillaceae</taxon>
        <taxon>Acidithiobacillus</taxon>
    </lineage>
</organism>
<gene>
    <name evidence="2" type="ORF">B7Z70_15150</name>
</gene>
<dbReference type="InterPro" id="IPR029060">
    <property type="entry name" value="PIN-like_dom_sf"/>
</dbReference>
<evidence type="ECO:0000313" key="2">
    <source>
        <dbReference type="EMBL" id="OYV72267.1"/>
    </source>
</evidence>
<evidence type="ECO:0000313" key="3">
    <source>
        <dbReference type="Proteomes" id="UP000216779"/>
    </source>
</evidence>
<dbReference type="Gene3D" id="3.40.50.1010">
    <property type="entry name" value="5'-nuclease"/>
    <property type="match status" value="1"/>
</dbReference>
<dbReference type="SUPFAM" id="SSF88723">
    <property type="entry name" value="PIN domain-like"/>
    <property type="match status" value="1"/>
</dbReference>
<evidence type="ECO:0000259" key="1">
    <source>
        <dbReference type="Pfam" id="PF13470"/>
    </source>
</evidence>